<comment type="caution">
    <text evidence="1">The sequence shown here is derived from an EMBL/GenBank/DDBJ whole genome shotgun (WGS) entry which is preliminary data.</text>
</comment>
<reference evidence="1 2" key="1">
    <citation type="submission" date="2020-07" db="EMBL/GenBank/DDBJ databases">
        <title>Sequencing the genomes of 1000 actinobacteria strains.</title>
        <authorList>
            <person name="Klenk H.-P."/>
        </authorList>
    </citation>
    <scope>NUCLEOTIDE SEQUENCE [LARGE SCALE GENOMIC DNA]</scope>
    <source>
        <strain evidence="1 2">DSM 22083</strain>
    </source>
</reference>
<evidence type="ECO:0000313" key="2">
    <source>
        <dbReference type="Proteomes" id="UP000569914"/>
    </source>
</evidence>
<keyword evidence="2" id="KW-1185">Reference proteome</keyword>
<proteinExistence type="predicted"/>
<evidence type="ECO:0008006" key="3">
    <source>
        <dbReference type="Google" id="ProtNLM"/>
    </source>
</evidence>
<dbReference type="AlphaFoldDB" id="A0A7Y9L7J1"/>
<evidence type="ECO:0000313" key="1">
    <source>
        <dbReference type="EMBL" id="NYE69839.1"/>
    </source>
</evidence>
<dbReference type="EMBL" id="JACCBU010000001">
    <property type="protein sequence ID" value="NYE69839.1"/>
    <property type="molecule type" value="Genomic_DNA"/>
</dbReference>
<dbReference type="Proteomes" id="UP000569914">
    <property type="component" value="Unassembled WGS sequence"/>
</dbReference>
<accession>A0A7Y9L7J1</accession>
<organism evidence="1 2">
    <name type="scientific">Microlunatus parietis</name>
    <dbReference type="NCBI Taxonomy" id="682979"/>
    <lineage>
        <taxon>Bacteria</taxon>
        <taxon>Bacillati</taxon>
        <taxon>Actinomycetota</taxon>
        <taxon>Actinomycetes</taxon>
        <taxon>Propionibacteriales</taxon>
        <taxon>Propionibacteriaceae</taxon>
        <taxon>Microlunatus</taxon>
    </lineage>
</organism>
<name>A0A7Y9L7J1_9ACTN</name>
<dbReference type="RefSeq" id="WP_179748867.1">
    <property type="nucleotide sequence ID" value="NZ_JACCBU010000001.1"/>
</dbReference>
<gene>
    <name evidence="1" type="ORF">BKA15_001168</name>
</gene>
<protein>
    <recommendedName>
        <fullName evidence="3">Ribbon-helix-helix protein, copG family</fullName>
    </recommendedName>
</protein>
<sequence length="79" mass="8762">MPEMTTIKVPKELRETVMRSARAEGLTAAEFLQRVTDEHARAQRFAAVRQAYAGGGRDCDYDEVTEAWDQAADDGLTDA</sequence>